<evidence type="ECO:0000313" key="4">
    <source>
        <dbReference type="Proteomes" id="UP001595715"/>
    </source>
</evidence>
<dbReference type="EMBL" id="JBHSAM010000033">
    <property type="protein sequence ID" value="MFC4102499.1"/>
    <property type="molecule type" value="Genomic_DNA"/>
</dbReference>
<comment type="caution">
    <text evidence="3">The sequence shown here is derived from an EMBL/GenBank/DDBJ whole genome shotgun (WGS) entry which is preliminary data.</text>
</comment>
<dbReference type="SUPFAM" id="SSF55961">
    <property type="entry name" value="Bet v1-like"/>
    <property type="match status" value="1"/>
</dbReference>
<proteinExistence type="inferred from homology"/>
<evidence type="ECO:0000259" key="2">
    <source>
        <dbReference type="Pfam" id="PF08327"/>
    </source>
</evidence>
<dbReference type="RefSeq" id="WP_377721115.1">
    <property type="nucleotide sequence ID" value="NZ_JBHSAM010000033.1"/>
</dbReference>
<dbReference type="Proteomes" id="UP001595715">
    <property type="component" value="Unassembled WGS sequence"/>
</dbReference>
<evidence type="ECO:0000256" key="1">
    <source>
        <dbReference type="ARBA" id="ARBA00006817"/>
    </source>
</evidence>
<keyword evidence="4" id="KW-1185">Reference proteome</keyword>
<feature type="domain" description="Activator of Hsp90 ATPase homologue 1/2-like C-terminal" evidence="2">
    <location>
        <begin position="26"/>
        <end position="153"/>
    </location>
</feature>
<name>A0ABV8K918_9BACL</name>
<dbReference type="InterPro" id="IPR013538">
    <property type="entry name" value="ASHA1/2-like_C"/>
</dbReference>
<accession>A0ABV8K918</accession>
<organism evidence="3 4">
    <name type="scientific">Paenibacillus xanthanilyticus</name>
    <dbReference type="NCBI Taxonomy" id="1783531"/>
    <lineage>
        <taxon>Bacteria</taxon>
        <taxon>Bacillati</taxon>
        <taxon>Bacillota</taxon>
        <taxon>Bacilli</taxon>
        <taxon>Bacillales</taxon>
        <taxon>Paenibacillaceae</taxon>
        <taxon>Paenibacillus</taxon>
    </lineage>
</organism>
<comment type="similarity">
    <text evidence="1">Belongs to the AHA1 family.</text>
</comment>
<reference evidence="4" key="1">
    <citation type="journal article" date="2019" name="Int. J. Syst. Evol. Microbiol.">
        <title>The Global Catalogue of Microorganisms (GCM) 10K type strain sequencing project: providing services to taxonomists for standard genome sequencing and annotation.</title>
        <authorList>
            <consortium name="The Broad Institute Genomics Platform"/>
            <consortium name="The Broad Institute Genome Sequencing Center for Infectious Disease"/>
            <person name="Wu L."/>
            <person name="Ma J."/>
        </authorList>
    </citation>
    <scope>NUCLEOTIDE SEQUENCE [LARGE SCALE GENOMIC DNA]</scope>
    <source>
        <strain evidence="4">IBRC-M 10987</strain>
    </source>
</reference>
<dbReference type="CDD" id="cd08894">
    <property type="entry name" value="SRPBCC_CalC_Aha1-like_1"/>
    <property type="match status" value="1"/>
</dbReference>
<dbReference type="PANTHER" id="PTHR36929">
    <property type="entry name" value="ATTACHMENT SUBUNIT, PUTATIVE-RELATED"/>
    <property type="match status" value="1"/>
</dbReference>
<dbReference type="Gene3D" id="3.30.530.20">
    <property type="match status" value="1"/>
</dbReference>
<dbReference type="Pfam" id="PF08327">
    <property type="entry name" value="AHSA1"/>
    <property type="match status" value="1"/>
</dbReference>
<dbReference type="PANTHER" id="PTHR36929:SF5">
    <property type="entry name" value="BLR6751 PROTEIN"/>
    <property type="match status" value="1"/>
</dbReference>
<protein>
    <submittedName>
        <fullName evidence="3">SRPBCC family protein</fullName>
    </submittedName>
</protein>
<sequence length="159" mass="18118">MNENQMASHKSAQVGDREIAITRLLDAPRELAFEAWTKPEHLSKWWGPQGFTSTFQRFELHPGGTWEFVMHSPEGVDFPNTNVFTEIVRPERIVFRHAVFPHFVATAAFEEQGGKTKLTYRTVFEETEAVFEQVKTYAAPGAEQTLDRLEALLAHLASK</sequence>
<dbReference type="InterPro" id="IPR023393">
    <property type="entry name" value="START-like_dom_sf"/>
</dbReference>
<gene>
    <name evidence="3" type="ORF">ACFOZ8_23040</name>
</gene>
<evidence type="ECO:0000313" key="3">
    <source>
        <dbReference type="EMBL" id="MFC4102499.1"/>
    </source>
</evidence>